<dbReference type="Proteomes" id="UP000039217">
    <property type="component" value="Unassembled WGS sequence"/>
</dbReference>
<sequence length="69" mass="7565">MALGEQHERMLQAQLGAPLRERHTQLVAEQTAQRALADTDPAADLLQRQGLGQVVGDQRARVPQPAIGW</sequence>
<accession>A0A655FLM4</accession>
<proteinExistence type="predicted"/>
<gene>
    <name evidence="2" type="ORF">ERS007661_03089</name>
    <name evidence="1" type="ORF">ERS027659_00297</name>
</gene>
<evidence type="ECO:0000313" key="4">
    <source>
        <dbReference type="Proteomes" id="UP000050164"/>
    </source>
</evidence>
<reference evidence="3 4" key="1">
    <citation type="submission" date="2015-03" db="EMBL/GenBank/DDBJ databases">
        <authorList>
            <consortium name="Pathogen Informatics"/>
        </authorList>
    </citation>
    <scope>NUCLEOTIDE SEQUENCE [LARGE SCALE GENOMIC DNA]</scope>
    <source>
        <strain evidence="1 4">Bir 185</strain>
        <strain evidence="2 3">D00501624</strain>
    </source>
</reference>
<dbReference type="AlphaFoldDB" id="A0A655FLM4"/>
<organism evidence="2 3">
    <name type="scientific">Mycobacterium tuberculosis</name>
    <dbReference type="NCBI Taxonomy" id="1773"/>
    <lineage>
        <taxon>Bacteria</taxon>
        <taxon>Bacillati</taxon>
        <taxon>Actinomycetota</taxon>
        <taxon>Actinomycetes</taxon>
        <taxon>Mycobacteriales</taxon>
        <taxon>Mycobacteriaceae</taxon>
        <taxon>Mycobacterium</taxon>
        <taxon>Mycobacterium tuberculosis complex</taxon>
    </lineage>
</organism>
<name>A0A655FLM4_MYCTX</name>
<evidence type="ECO:0000313" key="2">
    <source>
        <dbReference type="EMBL" id="CNV79121.1"/>
    </source>
</evidence>
<dbReference type="Proteomes" id="UP000050164">
    <property type="component" value="Unassembled WGS sequence"/>
</dbReference>
<dbReference type="EMBL" id="CNFT01000037">
    <property type="protein sequence ID" value="CKQ87523.1"/>
    <property type="molecule type" value="Genomic_DNA"/>
</dbReference>
<evidence type="ECO:0000313" key="3">
    <source>
        <dbReference type="Proteomes" id="UP000039217"/>
    </source>
</evidence>
<evidence type="ECO:0000313" key="1">
    <source>
        <dbReference type="EMBL" id="CKQ87523.1"/>
    </source>
</evidence>
<dbReference type="EMBL" id="CQQC01001261">
    <property type="protein sequence ID" value="CNV79121.1"/>
    <property type="molecule type" value="Genomic_DNA"/>
</dbReference>
<protein>
    <submittedName>
        <fullName evidence="2">Uncharacterized protein</fullName>
    </submittedName>
</protein>